<evidence type="ECO:0000313" key="2">
    <source>
        <dbReference type="Proteomes" id="UP000219050"/>
    </source>
</evidence>
<evidence type="ECO:0008006" key="3">
    <source>
        <dbReference type="Google" id="ProtNLM"/>
    </source>
</evidence>
<evidence type="ECO:0000313" key="1">
    <source>
        <dbReference type="EMBL" id="ATI42016.1"/>
    </source>
</evidence>
<dbReference type="RefSeq" id="WP_097373298.1">
    <property type="nucleotide sequence ID" value="NZ_CP021404.1"/>
</dbReference>
<proteinExistence type="predicted"/>
<dbReference type="InterPro" id="IPR011990">
    <property type="entry name" value="TPR-like_helical_dom_sf"/>
</dbReference>
<sequence length="189" mass="22224">MTTPQEVLEFWLDDTGPEGWYRQSEALDTEIRQRFESAWQQARQGGLREWRCSPRGALAYIVLTDQFPRNMFRGDARAFATDRLALRAAYSAIHANQDLMIEEPERQFFYLPYMHSELSVAQDRAVRLFMTRMPDTGGANLRHARAHREVIRKFGRFPYRNSALSRTMERREKRWLDETGYAGELNALD</sequence>
<dbReference type="KEGG" id="cmag:CBW24_08365"/>
<dbReference type="Pfam" id="PF06041">
    <property type="entry name" value="DUF924"/>
    <property type="match status" value="1"/>
</dbReference>
<reference evidence="1 2" key="1">
    <citation type="submission" date="2017-05" db="EMBL/GenBank/DDBJ databases">
        <title>Comparative genomic and metabolic analysis of manganese-oxidizing mechanisms in Celeribater manganoxidans DY25T: its adaption to the environment of polymetallic nodule.</title>
        <authorList>
            <person name="Wang X."/>
        </authorList>
    </citation>
    <scope>NUCLEOTIDE SEQUENCE [LARGE SCALE GENOMIC DNA]</scope>
    <source>
        <strain evidence="1 2">DY25</strain>
    </source>
</reference>
<dbReference type="Proteomes" id="UP000219050">
    <property type="component" value="Chromosome"/>
</dbReference>
<dbReference type="SUPFAM" id="SSF48452">
    <property type="entry name" value="TPR-like"/>
    <property type="match status" value="1"/>
</dbReference>
<protein>
    <recommendedName>
        <fullName evidence="3">DUF924 domain-containing protein</fullName>
    </recommendedName>
</protein>
<dbReference type="Gene3D" id="1.25.40.10">
    <property type="entry name" value="Tetratricopeptide repeat domain"/>
    <property type="match status" value="1"/>
</dbReference>
<name>A0A291LZ50_9RHOB</name>
<accession>A0A291LZ50</accession>
<keyword evidence="2" id="KW-1185">Reference proteome</keyword>
<dbReference type="OrthoDB" id="7593450at2"/>
<gene>
    <name evidence="1" type="ORF">CBW24_08365</name>
</gene>
<dbReference type="EMBL" id="CP021404">
    <property type="protein sequence ID" value="ATI42016.1"/>
    <property type="molecule type" value="Genomic_DNA"/>
</dbReference>
<dbReference type="Gene3D" id="1.20.58.320">
    <property type="entry name" value="TPR-like"/>
    <property type="match status" value="1"/>
</dbReference>
<organism evidence="1 2">
    <name type="scientific">Pacificitalea manganoxidans</name>
    <dbReference type="NCBI Taxonomy" id="1411902"/>
    <lineage>
        <taxon>Bacteria</taxon>
        <taxon>Pseudomonadati</taxon>
        <taxon>Pseudomonadota</taxon>
        <taxon>Alphaproteobacteria</taxon>
        <taxon>Rhodobacterales</taxon>
        <taxon>Paracoccaceae</taxon>
        <taxon>Pacificitalea</taxon>
    </lineage>
</organism>
<dbReference type="AlphaFoldDB" id="A0A291LZ50"/>
<dbReference type="InterPro" id="IPR010323">
    <property type="entry name" value="DUF924"/>
</dbReference>